<keyword evidence="3" id="KW-0812">Transmembrane</keyword>
<dbReference type="PANTHER" id="PTHR37313">
    <property type="entry name" value="UPF0749 PROTEIN RV1825"/>
    <property type="match status" value="1"/>
</dbReference>
<accession>A0ABV9QLP3</accession>
<comment type="similarity">
    <text evidence="1">Belongs to the UPF0749 family.</text>
</comment>
<evidence type="ECO:0000313" key="4">
    <source>
        <dbReference type="EMBL" id="MFC4805332.1"/>
    </source>
</evidence>
<dbReference type="Gene3D" id="3.30.70.1880">
    <property type="entry name" value="Protein of unknown function DUF881"/>
    <property type="match status" value="1"/>
</dbReference>
<dbReference type="PANTHER" id="PTHR37313:SF2">
    <property type="entry name" value="UPF0749 PROTEIN YLXX"/>
    <property type="match status" value="1"/>
</dbReference>
<feature type="transmembrane region" description="Helical" evidence="3">
    <location>
        <begin position="12"/>
        <end position="32"/>
    </location>
</feature>
<feature type="coiled-coil region" evidence="2">
    <location>
        <begin position="41"/>
        <end position="82"/>
    </location>
</feature>
<comment type="caution">
    <text evidence="4">The sequence shown here is derived from an EMBL/GenBank/DDBJ whole genome shotgun (WGS) entry which is preliminary data.</text>
</comment>
<keyword evidence="2" id="KW-0175">Coiled coil</keyword>
<reference evidence="5" key="1">
    <citation type="journal article" date="2019" name="Int. J. Syst. Evol. Microbiol.">
        <title>The Global Catalogue of Microorganisms (GCM) 10K type strain sequencing project: providing services to taxonomists for standard genome sequencing and annotation.</title>
        <authorList>
            <consortium name="The Broad Institute Genomics Platform"/>
            <consortium name="The Broad Institute Genome Sequencing Center for Infectious Disease"/>
            <person name="Wu L."/>
            <person name="Ma J."/>
        </authorList>
    </citation>
    <scope>NUCLEOTIDE SEQUENCE [LARGE SCALE GENOMIC DNA]</scope>
    <source>
        <strain evidence="5">CCUG 46385</strain>
    </source>
</reference>
<dbReference type="Pfam" id="PF05949">
    <property type="entry name" value="DUF881"/>
    <property type="match status" value="1"/>
</dbReference>
<proteinExistence type="inferred from homology"/>
<dbReference type="EMBL" id="JBHSHL010000045">
    <property type="protein sequence ID" value="MFC4805332.1"/>
    <property type="molecule type" value="Genomic_DNA"/>
</dbReference>
<protein>
    <submittedName>
        <fullName evidence="4">DUF881 domain-containing protein</fullName>
    </submittedName>
</protein>
<dbReference type="Proteomes" id="UP001595916">
    <property type="component" value="Unassembled WGS sequence"/>
</dbReference>
<organism evidence="4 5">
    <name type="scientific">Filifactor villosus</name>
    <dbReference type="NCBI Taxonomy" id="29374"/>
    <lineage>
        <taxon>Bacteria</taxon>
        <taxon>Bacillati</taxon>
        <taxon>Bacillota</taxon>
        <taxon>Clostridia</taxon>
        <taxon>Peptostreptococcales</taxon>
        <taxon>Filifactoraceae</taxon>
        <taxon>Filifactor</taxon>
    </lineage>
</organism>
<evidence type="ECO:0000256" key="3">
    <source>
        <dbReference type="SAM" id="Phobius"/>
    </source>
</evidence>
<gene>
    <name evidence="4" type="ORF">ACFO4R_09585</name>
</gene>
<sequence length="243" mass="27786">MNKGRNLRKKTMSNIILMMCSFLIGIGIVVQVKTTQKFTGASTTSQRIRTLQIELKNLKTKREEMEEEVAQIETEIEELRDESGVQYGIEGRLKSEIEEYETLVGYRKVNGSGVLLELRESYEKDSSILVSNYELILAVINKLNAAGARAISINEQRYVINTSIRAEEEKLYINEREIKLPIVIKAIGDQDTLEAAMNFRYGILWEMRNYYGIDAEVSKQDELEIPAYRGAIEYRFAVPVVKG</sequence>
<dbReference type="RefSeq" id="WP_379788884.1">
    <property type="nucleotide sequence ID" value="NZ_JBHSHL010000045.1"/>
</dbReference>
<evidence type="ECO:0000256" key="1">
    <source>
        <dbReference type="ARBA" id="ARBA00009108"/>
    </source>
</evidence>
<evidence type="ECO:0000256" key="2">
    <source>
        <dbReference type="SAM" id="Coils"/>
    </source>
</evidence>
<keyword evidence="3" id="KW-1133">Transmembrane helix</keyword>
<evidence type="ECO:0000313" key="5">
    <source>
        <dbReference type="Proteomes" id="UP001595916"/>
    </source>
</evidence>
<keyword evidence="5" id="KW-1185">Reference proteome</keyword>
<keyword evidence="3" id="KW-0472">Membrane</keyword>
<dbReference type="InterPro" id="IPR010273">
    <property type="entry name" value="DUF881"/>
</dbReference>
<name>A0ABV9QLP3_9FIRM</name>